<dbReference type="PANTHER" id="PTHR34418:SF3">
    <property type="entry name" value="NUCLEAR PORE COMPLEX PROTEIN NUP214"/>
    <property type="match status" value="1"/>
</dbReference>
<proteinExistence type="predicted"/>
<dbReference type="InterPro" id="IPR044694">
    <property type="entry name" value="NUP214"/>
</dbReference>
<dbReference type="Proteomes" id="UP001188597">
    <property type="component" value="Unassembled WGS sequence"/>
</dbReference>
<dbReference type="Gene3D" id="2.130.10.10">
    <property type="entry name" value="YVTN repeat-like/Quinoprotein amine dehydrogenase"/>
    <property type="match status" value="1"/>
</dbReference>
<comment type="caution">
    <text evidence="1">The sequence shown here is derived from an EMBL/GenBank/DDBJ whole genome shotgun (WGS) entry which is preliminary data.</text>
</comment>
<dbReference type="EMBL" id="JAVXUP010000621">
    <property type="protein sequence ID" value="KAK3024048.1"/>
    <property type="molecule type" value="Genomic_DNA"/>
</dbReference>
<accession>A0AA88WCA1</accession>
<protein>
    <submittedName>
        <fullName evidence="1">Uncharacterized protein</fullName>
    </submittedName>
</protein>
<gene>
    <name evidence="1" type="ORF">RJ639_042959</name>
</gene>
<dbReference type="InterPro" id="IPR015943">
    <property type="entry name" value="WD40/YVTN_repeat-like_dom_sf"/>
</dbReference>
<organism evidence="1 2">
    <name type="scientific">Escallonia herrerae</name>
    <dbReference type="NCBI Taxonomy" id="1293975"/>
    <lineage>
        <taxon>Eukaryota</taxon>
        <taxon>Viridiplantae</taxon>
        <taxon>Streptophyta</taxon>
        <taxon>Embryophyta</taxon>
        <taxon>Tracheophyta</taxon>
        <taxon>Spermatophyta</taxon>
        <taxon>Magnoliopsida</taxon>
        <taxon>eudicotyledons</taxon>
        <taxon>Gunneridae</taxon>
        <taxon>Pentapetalae</taxon>
        <taxon>asterids</taxon>
        <taxon>campanulids</taxon>
        <taxon>Escalloniales</taxon>
        <taxon>Escalloniaceae</taxon>
        <taxon>Escallonia</taxon>
    </lineage>
</organism>
<dbReference type="GO" id="GO:0006405">
    <property type="term" value="P:RNA export from nucleus"/>
    <property type="evidence" value="ECO:0007669"/>
    <property type="project" value="InterPro"/>
</dbReference>
<dbReference type="AlphaFoldDB" id="A0AA88WCA1"/>
<feature type="non-terminal residue" evidence="1">
    <location>
        <position position="1"/>
    </location>
</feature>
<dbReference type="SUPFAM" id="SSF117289">
    <property type="entry name" value="Nucleoporin domain"/>
    <property type="match status" value="1"/>
</dbReference>
<keyword evidence="2" id="KW-1185">Reference proteome</keyword>
<evidence type="ECO:0000313" key="1">
    <source>
        <dbReference type="EMBL" id="KAK3024048.1"/>
    </source>
</evidence>
<evidence type="ECO:0000313" key="2">
    <source>
        <dbReference type="Proteomes" id="UP001188597"/>
    </source>
</evidence>
<name>A0AA88WCA1_9ASTE</name>
<dbReference type="GO" id="GO:0017056">
    <property type="term" value="F:structural constituent of nuclear pore"/>
    <property type="evidence" value="ECO:0007669"/>
    <property type="project" value="InterPro"/>
</dbReference>
<sequence length="209" mass="22782">MVARELTATVIEPEEEVVTSWNYRFARIGHPVPIKPSHAHSQFDPTAPPSKPLAVSQRFGVLFVAHSTGFCVARTKDVMDSAEKGESGLSVQELSLVDLDIGKVSILALSPDSSTLAASMGSHLYLFSVTAILNKERKPILSCYLDDSSCIKDMRWAPTVEKHYVVLSIDGKLYHGAAHEHLKDVMDNVDAGDSELNTDGLKFRGTGVM</sequence>
<dbReference type="PANTHER" id="PTHR34418">
    <property type="entry name" value="NUCLEAR PORE COMPLEX PROTEIN NUP214 ISOFORM X1"/>
    <property type="match status" value="1"/>
</dbReference>
<reference evidence="1" key="1">
    <citation type="submission" date="2022-12" db="EMBL/GenBank/DDBJ databases">
        <title>Draft genome assemblies for two species of Escallonia (Escalloniales).</title>
        <authorList>
            <person name="Chanderbali A."/>
            <person name="Dervinis C."/>
            <person name="Anghel I."/>
            <person name="Soltis D."/>
            <person name="Soltis P."/>
            <person name="Zapata F."/>
        </authorList>
    </citation>
    <scope>NUCLEOTIDE SEQUENCE</scope>
    <source>
        <strain evidence="1">UCBG64.0493</strain>
        <tissue evidence="1">Leaf</tissue>
    </source>
</reference>